<feature type="region of interest" description="Disordered" evidence="1">
    <location>
        <begin position="172"/>
        <end position="196"/>
    </location>
</feature>
<reference evidence="2" key="1">
    <citation type="submission" date="2013-11" db="EMBL/GenBank/DDBJ databases">
        <title>Genome sequence of the fusiform rust pathogen reveals effectors for host alternation and coevolution with pine.</title>
        <authorList>
            <consortium name="DOE Joint Genome Institute"/>
            <person name="Smith K."/>
            <person name="Pendleton A."/>
            <person name="Kubisiak T."/>
            <person name="Anderson C."/>
            <person name="Salamov A."/>
            <person name="Aerts A."/>
            <person name="Riley R."/>
            <person name="Clum A."/>
            <person name="Lindquist E."/>
            <person name="Ence D."/>
            <person name="Campbell M."/>
            <person name="Kronenberg Z."/>
            <person name="Feau N."/>
            <person name="Dhillon B."/>
            <person name="Hamelin R."/>
            <person name="Burleigh J."/>
            <person name="Smith J."/>
            <person name="Yandell M."/>
            <person name="Nelson C."/>
            <person name="Grigoriev I."/>
            <person name="Davis J."/>
        </authorList>
    </citation>
    <scope>NUCLEOTIDE SEQUENCE</scope>
    <source>
        <strain evidence="2">G11</strain>
    </source>
</reference>
<keyword evidence="3" id="KW-1185">Reference proteome</keyword>
<feature type="compositionally biased region" description="Low complexity" evidence="1">
    <location>
        <begin position="461"/>
        <end position="475"/>
    </location>
</feature>
<feature type="region of interest" description="Disordered" evidence="1">
    <location>
        <begin position="554"/>
        <end position="623"/>
    </location>
</feature>
<name>A0A9P6NAM6_9BASI</name>
<feature type="compositionally biased region" description="Polar residues" evidence="1">
    <location>
        <begin position="483"/>
        <end position="497"/>
    </location>
</feature>
<feature type="compositionally biased region" description="Low complexity" evidence="1">
    <location>
        <begin position="172"/>
        <end position="186"/>
    </location>
</feature>
<feature type="region of interest" description="Disordered" evidence="1">
    <location>
        <begin position="208"/>
        <end position="234"/>
    </location>
</feature>
<protein>
    <submittedName>
        <fullName evidence="2">Uncharacterized protein</fullName>
    </submittedName>
</protein>
<feature type="compositionally biased region" description="Low complexity" evidence="1">
    <location>
        <begin position="608"/>
        <end position="617"/>
    </location>
</feature>
<dbReference type="AlphaFoldDB" id="A0A9P6NAM6"/>
<organism evidence="2 3">
    <name type="scientific">Cronartium quercuum f. sp. fusiforme G11</name>
    <dbReference type="NCBI Taxonomy" id="708437"/>
    <lineage>
        <taxon>Eukaryota</taxon>
        <taxon>Fungi</taxon>
        <taxon>Dikarya</taxon>
        <taxon>Basidiomycota</taxon>
        <taxon>Pucciniomycotina</taxon>
        <taxon>Pucciniomycetes</taxon>
        <taxon>Pucciniales</taxon>
        <taxon>Coleosporiaceae</taxon>
        <taxon>Cronartium</taxon>
    </lineage>
</organism>
<feature type="region of interest" description="Disordered" evidence="1">
    <location>
        <begin position="645"/>
        <end position="670"/>
    </location>
</feature>
<accession>A0A9P6NAM6</accession>
<feature type="compositionally biased region" description="Basic residues" evidence="1">
    <location>
        <begin position="284"/>
        <end position="295"/>
    </location>
</feature>
<feature type="region of interest" description="Disordered" evidence="1">
    <location>
        <begin position="372"/>
        <end position="504"/>
    </location>
</feature>
<proteinExistence type="predicted"/>
<feature type="compositionally biased region" description="Polar residues" evidence="1">
    <location>
        <begin position="657"/>
        <end position="670"/>
    </location>
</feature>
<feature type="compositionally biased region" description="Polar residues" evidence="1">
    <location>
        <begin position="376"/>
        <end position="392"/>
    </location>
</feature>
<feature type="region of interest" description="Disordered" evidence="1">
    <location>
        <begin position="279"/>
        <end position="298"/>
    </location>
</feature>
<comment type="caution">
    <text evidence="2">The sequence shown here is derived from an EMBL/GenBank/DDBJ whole genome shotgun (WGS) entry which is preliminary data.</text>
</comment>
<gene>
    <name evidence="2" type="ORF">CROQUDRAFT_135561</name>
</gene>
<sequence length="670" mass="74848">MTHSISSPRGLGLSPESFEHGLLTDPFGLSTFSFPIPTSIKNNQHPIQSNLSTSIRTSPEGSLTFKSEYEFRKVSDVLRSSELKSLEQTEINSPSNHSINQNRNSFDTHQTEDLRASLDVYDDQWNEAQKQLNSFRFGIINDNNNNNSLNNQFSHLTNNTLPTELEQAINSADHSAYSSSDYSFPSDNDDDDQDKMTPIRVPTFQLQTKENSQGVSIPTNPDLKSSASRCKPRRSISISRSTMNSNDKLIPPLPDLIIPNSLTTTKKIKNKIGIVESHSNNKEKLKKTKSSRSLKKNPVEFTKETKNLSNKSLVNKLSLGNLLSKNKSQPNFFTNNYNLSPNHKLSHVVRKHLESSTQANRADDKELEFLSKPSIDYQQAKTERTLTGTPKNPDSLRFETNPDSIIKNLPSESTRSKKSINLNKQRSTSRKAKPNLREKASVPESLDQLVTLRPALPTRNSLSSVTTTSPTSPISKSRKTAIRSGSVSPPLDHQNSPPIEPRSILNKTFKSTPASDQSILVRSHNDSSLEIESNKHMPGLAIDLPTPVIDFHENTKNNNPNHNRIGHYRKSTDSKTLPALSSSTRKTGGGGGGNILFWRRKKKEKNDSLSSQSSMNSHHSEQIGKISSPIGIRLMSDEEIQDLLGKPNLRRREDDNNTFPEKQTIISPSY</sequence>
<dbReference type="Proteomes" id="UP000886653">
    <property type="component" value="Unassembled WGS sequence"/>
</dbReference>
<evidence type="ECO:0000313" key="3">
    <source>
        <dbReference type="Proteomes" id="UP000886653"/>
    </source>
</evidence>
<feature type="compositionally biased region" description="Polar residues" evidence="1">
    <location>
        <begin position="208"/>
        <end position="228"/>
    </location>
</feature>
<evidence type="ECO:0000313" key="2">
    <source>
        <dbReference type="EMBL" id="KAG0142438.1"/>
    </source>
</evidence>
<dbReference type="EMBL" id="MU167348">
    <property type="protein sequence ID" value="KAG0142438.1"/>
    <property type="molecule type" value="Genomic_DNA"/>
</dbReference>
<evidence type="ECO:0000256" key="1">
    <source>
        <dbReference type="SAM" id="MobiDB-lite"/>
    </source>
</evidence>